<evidence type="ECO:0008006" key="9">
    <source>
        <dbReference type="Google" id="ProtNLM"/>
    </source>
</evidence>
<dbReference type="Gene3D" id="1.20.1070.10">
    <property type="entry name" value="Rhodopsin 7-helix transmembrane proteins"/>
    <property type="match status" value="1"/>
</dbReference>
<dbReference type="GO" id="GO:0007189">
    <property type="term" value="P:adenylate cyclase-activating G protein-coupled receptor signaling pathway"/>
    <property type="evidence" value="ECO:0007669"/>
    <property type="project" value="TreeGrafter"/>
</dbReference>
<feature type="transmembrane region" description="Helical" evidence="6">
    <location>
        <begin position="127"/>
        <end position="151"/>
    </location>
</feature>
<comment type="subcellular location">
    <subcellularLocation>
        <location evidence="1">Membrane</location>
        <topology evidence="1">Multi-pass membrane protein</topology>
    </subcellularLocation>
</comment>
<keyword evidence="4 6" id="KW-0472">Membrane</keyword>
<organism evidence="7 8">
    <name type="scientific">Mycena venus</name>
    <dbReference type="NCBI Taxonomy" id="2733690"/>
    <lineage>
        <taxon>Eukaryota</taxon>
        <taxon>Fungi</taxon>
        <taxon>Dikarya</taxon>
        <taxon>Basidiomycota</taxon>
        <taxon>Agaricomycotina</taxon>
        <taxon>Agaricomycetes</taxon>
        <taxon>Agaricomycetidae</taxon>
        <taxon>Agaricales</taxon>
        <taxon>Marasmiineae</taxon>
        <taxon>Mycenaceae</taxon>
        <taxon>Mycena</taxon>
    </lineage>
</organism>
<evidence type="ECO:0000256" key="1">
    <source>
        <dbReference type="ARBA" id="ARBA00004141"/>
    </source>
</evidence>
<feature type="transmembrane region" description="Helical" evidence="6">
    <location>
        <begin position="274"/>
        <end position="296"/>
    </location>
</feature>
<accession>A0A8H7CWE2</accession>
<proteinExistence type="predicted"/>
<feature type="transmembrane region" description="Helical" evidence="6">
    <location>
        <begin position="182"/>
        <end position="203"/>
    </location>
</feature>
<evidence type="ECO:0000256" key="6">
    <source>
        <dbReference type="SAM" id="Phobius"/>
    </source>
</evidence>
<dbReference type="OrthoDB" id="100006at2759"/>
<keyword evidence="3 6" id="KW-1133">Transmembrane helix</keyword>
<comment type="caution">
    <text evidence="7">The sequence shown here is derived from an EMBL/GenBank/DDBJ whole genome shotgun (WGS) entry which is preliminary data.</text>
</comment>
<sequence>MASLASPPSYLYTPGEETTVILLVVSGLISFTALLVLFGLMIFMSKRYSHTHFQAYFMCLLLANTMQAWGTTISLKWVGLHGIVDGSLCAAQGGITQGGNVGSALWSFIISWHLFNLLFLRYKTPKLISWGIIAFGWSFIFTIVFLGPVAIQTVDRGHYFGISGLWCWITKAYHKEQVYLEYFFQILSVLVNFFLHVATLLRVRGNLLRVDGRWRMRFVPLGDSWQLSLGRDFTDSTMLRLAQHMIWYPVAYAATTLPMGIARMVEFCGMEVPLWAEALTGVIFNLGGFVNVVLFFGARRFFPDPGSIPEFTERKEVDKVVAQYGVEPFTLQRSVSASEAAVSDVRSFDSESELGKRKSSFDSDAVSIETLEPAVLHNRDYPERVSSRRPFSASRPDFPAL</sequence>
<keyword evidence="8" id="KW-1185">Reference proteome</keyword>
<evidence type="ECO:0000313" key="7">
    <source>
        <dbReference type="EMBL" id="KAF7350501.1"/>
    </source>
</evidence>
<evidence type="ECO:0000256" key="5">
    <source>
        <dbReference type="SAM" id="MobiDB-lite"/>
    </source>
</evidence>
<keyword evidence="2 6" id="KW-0812">Transmembrane</keyword>
<evidence type="ECO:0000256" key="2">
    <source>
        <dbReference type="ARBA" id="ARBA00022692"/>
    </source>
</evidence>
<evidence type="ECO:0000313" key="8">
    <source>
        <dbReference type="Proteomes" id="UP000620124"/>
    </source>
</evidence>
<dbReference type="GO" id="GO:0004930">
    <property type="term" value="F:G protein-coupled receptor activity"/>
    <property type="evidence" value="ECO:0007669"/>
    <property type="project" value="TreeGrafter"/>
</dbReference>
<name>A0A8H7CWE2_9AGAR</name>
<evidence type="ECO:0000256" key="3">
    <source>
        <dbReference type="ARBA" id="ARBA00022989"/>
    </source>
</evidence>
<dbReference type="EMBL" id="JACAZI010000010">
    <property type="protein sequence ID" value="KAF7350501.1"/>
    <property type="molecule type" value="Genomic_DNA"/>
</dbReference>
<evidence type="ECO:0000256" key="4">
    <source>
        <dbReference type="ARBA" id="ARBA00023136"/>
    </source>
</evidence>
<feature type="region of interest" description="Disordered" evidence="5">
    <location>
        <begin position="379"/>
        <end position="401"/>
    </location>
</feature>
<gene>
    <name evidence="7" type="ORF">MVEN_01355700</name>
</gene>
<dbReference type="GO" id="GO:0005886">
    <property type="term" value="C:plasma membrane"/>
    <property type="evidence" value="ECO:0007669"/>
    <property type="project" value="TreeGrafter"/>
</dbReference>
<protein>
    <recommendedName>
        <fullName evidence="9">Glucose receptor Git3 N-terminal domain-containing protein</fullName>
    </recommendedName>
</protein>
<reference evidence="7" key="1">
    <citation type="submission" date="2020-05" db="EMBL/GenBank/DDBJ databases">
        <title>Mycena genomes resolve the evolution of fungal bioluminescence.</title>
        <authorList>
            <person name="Tsai I.J."/>
        </authorList>
    </citation>
    <scope>NUCLEOTIDE SEQUENCE</scope>
    <source>
        <strain evidence="7">CCC161011</strain>
    </source>
</reference>
<dbReference type="PANTHER" id="PTHR23112:SF37">
    <property type="entry name" value="G PROTEIN-COUPLED RECEPTOR GPR1"/>
    <property type="match status" value="1"/>
</dbReference>
<dbReference type="AlphaFoldDB" id="A0A8H7CWE2"/>
<feature type="transmembrane region" description="Helical" evidence="6">
    <location>
        <begin position="55"/>
        <end position="78"/>
    </location>
</feature>
<feature type="transmembrane region" description="Helical" evidence="6">
    <location>
        <begin position="245"/>
        <end position="262"/>
    </location>
</feature>
<dbReference type="Proteomes" id="UP000620124">
    <property type="component" value="Unassembled WGS sequence"/>
</dbReference>
<dbReference type="PANTHER" id="PTHR23112">
    <property type="entry name" value="G PROTEIN-COUPLED RECEPTOR 157-RELATED"/>
    <property type="match status" value="1"/>
</dbReference>
<feature type="transmembrane region" description="Helical" evidence="6">
    <location>
        <begin position="103"/>
        <end position="120"/>
    </location>
</feature>
<feature type="transmembrane region" description="Helical" evidence="6">
    <location>
        <begin position="20"/>
        <end position="43"/>
    </location>
</feature>